<comment type="caution">
    <text evidence="7">The sequence shown here is derived from an EMBL/GenBank/DDBJ whole genome shotgun (WGS) entry which is preliminary data.</text>
</comment>
<dbReference type="GO" id="GO:0006289">
    <property type="term" value="P:nucleotide-excision repair"/>
    <property type="evidence" value="ECO:0007669"/>
    <property type="project" value="TreeGrafter"/>
</dbReference>
<feature type="non-terminal residue" evidence="7">
    <location>
        <position position="1"/>
    </location>
</feature>
<keyword evidence="5" id="KW-0326">Glycosidase</keyword>
<dbReference type="SMART" id="SM00478">
    <property type="entry name" value="ENDO3c"/>
    <property type="match status" value="1"/>
</dbReference>
<reference evidence="8" key="1">
    <citation type="journal article" date="2020" name="bioRxiv">
        <title>A rank-normalized archaeal taxonomy based on genome phylogeny resolves widespread incomplete and uneven classifications.</title>
        <authorList>
            <person name="Rinke C."/>
            <person name="Chuvochina M."/>
            <person name="Mussig A.J."/>
            <person name="Chaumeil P.-A."/>
            <person name="Waite D.W."/>
            <person name="Whitman W.B."/>
            <person name="Parks D.H."/>
            <person name="Hugenholtz P."/>
        </authorList>
    </citation>
    <scope>NUCLEOTIDE SEQUENCE [LARGE SCALE GENOMIC DNA]</scope>
</reference>
<dbReference type="Pfam" id="PF00730">
    <property type="entry name" value="HhH-GPD"/>
    <property type="match status" value="1"/>
</dbReference>
<dbReference type="InterPro" id="IPR003265">
    <property type="entry name" value="HhH-GPD_domain"/>
</dbReference>
<protein>
    <submittedName>
        <fullName evidence="7">Endonuclease III</fullName>
    </submittedName>
</protein>
<dbReference type="GO" id="GO:0016829">
    <property type="term" value="F:lyase activity"/>
    <property type="evidence" value="ECO:0007669"/>
    <property type="project" value="UniProtKB-KW"/>
</dbReference>
<organism evidence="7 8">
    <name type="scientific">Candidatus Iainarchaeum sp</name>
    <dbReference type="NCBI Taxonomy" id="3101447"/>
    <lineage>
        <taxon>Archaea</taxon>
        <taxon>Candidatus Iainarchaeota</taxon>
        <taxon>Candidatus Iainarchaeia</taxon>
        <taxon>Candidatus Iainarchaeales</taxon>
        <taxon>Candidatus Iainarchaeaceae</taxon>
        <taxon>Candidatus Iainarchaeum</taxon>
    </lineage>
</organism>
<dbReference type="InterPro" id="IPR023170">
    <property type="entry name" value="HhH_base_excis_C"/>
</dbReference>
<dbReference type="GO" id="GO:0000703">
    <property type="term" value="F:oxidized pyrimidine nucleobase lesion DNA N-glycosylase activity"/>
    <property type="evidence" value="ECO:0007669"/>
    <property type="project" value="TreeGrafter"/>
</dbReference>
<keyword evidence="1" id="KW-0227">DNA damage</keyword>
<dbReference type="PANTHER" id="PTHR43286">
    <property type="entry name" value="ENDONUCLEASE III-LIKE PROTEIN 1"/>
    <property type="match status" value="1"/>
</dbReference>
<accession>A0A7J4JUE8</accession>
<evidence type="ECO:0000256" key="2">
    <source>
        <dbReference type="ARBA" id="ARBA00022801"/>
    </source>
</evidence>
<keyword evidence="7" id="KW-0255">Endonuclease</keyword>
<dbReference type="Proteomes" id="UP000590964">
    <property type="component" value="Unassembled WGS sequence"/>
</dbReference>
<evidence type="ECO:0000313" key="8">
    <source>
        <dbReference type="Proteomes" id="UP000590964"/>
    </source>
</evidence>
<proteinExistence type="predicted"/>
<dbReference type="AlphaFoldDB" id="A0A7J4JUE8"/>
<evidence type="ECO:0000259" key="6">
    <source>
        <dbReference type="SMART" id="SM00478"/>
    </source>
</evidence>
<keyword evidence="3" id="KW-0234">DNA repair</keyword>
<evidence type="ECO:0000256" key="4">
    <source>
        <dbReference type="ARBA" id="ARBA00023239"/>
    </source>
</evidence>
<evidence type="ECO:0000313" key="7">
    <source>
        <dbReference type="EMBL" id="HIH21411.1"/>
    </source>
</evidence>
<gene>
    <name evidence="7" type="ORF">HA222_01955</name>
</gene>
<evidence type="ECO:0000256" key="1">
    <source>
        <dbReference type="ARBA" id="ARBA00022763"/>
    </source>
</evidence>
<dbReference type="GO" id="GO:0003906">
    <property type="term" value="F:DNA-(apurinic or apyrimidinic site) endonuclease activity"/>
    <property type="evidence" value="ECO:0007669"/>
    <property type="project" value="TreeGrafter"/>
</dbReference>
<feature type="domain" description="HhH-GPD" evidence="6">
    <location>
        <begin position="1"/>
        <end position="73"/>
    </location>
</feature>
<keyword evidence="2" id="KW-0378">Hydrolase</keyword>
<dbReference type="InterPro" id="IPR011257">
    <property type="entry name" value="DNA_glycosylase"/>
</dbReference>
<dbReference type="CDD" id="cd00056">
    <property type="entry name" value="ENDO3c"/>
    <property type="match status" value="1"/>
</dbReference>
<dbReference type="FunFam" id="1.10.1670.10:FF:000001">
    <property type="entry name" value="Endonuclease III"/>
    <property type="match status" value="1"/>
</dbReference>
<name>A0A7J4JUE8_9ARCH</name>
<sequence length="105" mass="12178">SLPGVGRKTANIVLAFSFRIPAIAVDTHVHRISNRLGIVEEKTPEKTEQALMKVLPKKYWLEINELMVKFGQRKCFPRSPNCFACSLQKHCDYYKNVFLKHSLRF</sequence>
<dbReference type="Gene3D" id="1.10.1670.10">
    <property type="entry name" value="Helix-hairpin-Helix base-excision DNA repair enzymes (C-terminal)"/>
    <property type="match status" value="1"/>
</dbReference>
<dbReference type="Gene3D" id="1.10.340.30">
    <property type="entry name" value="Hypothetical protein, domain 2"/>
    <property type="match status" value="1"/>
</dbReference>
<evidence type="ECO:0000256" key="5">
    <source>
        <dbReference type="ARBA" id="ARBA00023295"/>
    </source>
</evidence>
<dbReference type="PANTHER" id="PTHR43286:SF1">
    <property type="entry name" value="ENDONUCLEASE III-LIKE PROTEIN 1"/>
    <property type="match status" value="1"/>
</dbReference>
<dbReference type="SUPFAM" id="SSF48150">
    <property type="entry name" value="DNA-glycosylase"/>
    <property type="match status" value="1"/>
</dbReference>
<dbReference type="GO" id="GO:0006285">
    <property type="term" value="P:base-excision repair, AP site formation"/>
    <property type="evidence" value="ECO:0007669"/>
    <property type="project" value="TreeGrafter"/>
</dbReference>
<evidence type="ECO:0000256" key="3">
    <source>
        <dbReference type="ARBA" id="ARBA00023204"/>
    </source>
</evidence>
<keyword evidence="4" id="KW-0456">Lyase</keyword>
<dbReference type="EMBL" id="DUFW01000028">
    <property type="protein sequence ID" value="HIH21411.1"/>
    <property type="molecule type" value="Genomic_DNA"/>
</dbReference>
<keyword evidence="7" id="KW-0540">Nuclease</keyword>